<feature type="transmembrane region" description="Helical" evidence="6">
    <location>
        <begin position="63"/>
        <end position="82"/>
    </location>
</feature>
<dbReference type="Pfam" id="PF02683">
    <property type="entry name" value="DsbD_TM"/>
    <property type="match status" value="1"/>
</dbReference>
<dbReference type="InterPro" id="IPR003834">
    <property type="entry name" value="Cyt_c_assmbl_TM_dom"/>
</dbReference>
<keyword evidence="9" id="KW-1185">Reference proteome</keyword>
<feature type="domain" description="Cytochrome C biogenesis protein transmembrane" evidence="7">
    <location>
        <begin position="17"/>
        <end position="231"/>
    </location>
</feature>
<comment type="similarity">
    <text evidence="2">Belongs to the DsbD family.</text>
</comment>
<keyword evidence="3 6" id="KW-0812">Transmembrane</keyword>
<feature type="transmembrane region" description="Helical" evidence="6">
    <location>
        <begin position="20"/>
        <end position="42"/>
    </location>
</feature>
<protein>
    <submittedName>
        <fullName evidence="8">Cytochrome c biogenesis protein CcdA</fullName>
    </submittedName>
</protein>
<organism evidence="8 9">
    <name type="scientific">Paraconexibacter antarcticus</name>
    <dbReference type="NCBI Taxonomy" id="2949664"/>
    <lineage>
        <taxon>Bacteria</taxon>
        <taxon>Bacillati</taxon>
        <taxon>Actinomycetota</taxon>
        <taxon>Thermoleophilia</taxon>
        <taxon>Solirubrobacterales</taxon>
        <taxon>Paraconexibacteraceae</taxon>
        <taxon>Paraconexibacter</taxon>
    </lineage>
</organism>
<gene>
    <name evidence="8" type="ORF">NBH00_10570</name>
</gene>
<feature type="transmembrane region" description="Helical" evidence="6">
    <location>
        <begin position="102"/>
        <end position="121"/>
    </location>
</feature>
<sequence>MGSSLVLAASTGAGDTTILAAFAVGFISFISPCVLPLVPGYLSAVSGVSLVDIKTKERGVSAVLGPAVIFCLSFTVMFVALGMTATGLGSTLRDHVDTLDKVAGGFIIAMGAFFLLTPFVDRLNQEWRPEALMAKAGSGGPVVAGLAFAVAWTPCVGPTLSSILAAAATSDTVGHGGVLLAFYSAGLAVPFLLTAVAFDRMATAFSWIREHYAIITFVSGLILIGMGLLMVTGELTVLNRHAQDALNSVGLDVFNR</sequence>
<feature type="transmembrane region" description="Helical" evidence="6">
    <location>
        <begin position="142"/>
        <end position="168"/>
    </location>
</feature>
<dbReference type="PANTHER" id="PTHR31272">
    <property type="entry name" value="CYTOCHROME C-TYPE BIOGENESIS PROTEIN HI_1454-RELATED"/>
    <property type="match status" value="1"/>
</dbReference>
<keyword evidence="4 6" id="KW-1133">Transmembrane helix</keyword>
<name>A0ABY5DYJ5_9ACTN</name>
<evidence type="ECO:0000313" key="8">
    <source>
        <dbReference type="EMBL" id="UTI66634.1"/>
    </source>
</evidence>
<dbReference type="Proteomes" id="UP001056035">
    <property type="component" value="Chromosome"/>
</dbReference>
<evidence type="ECO:0000313" key="9">
    <source>
        <dbReference type="Proteomes" id="UP001056035"/>
    </source>
</evidence>
<evidence type="ECO:0000256" key="5">
    <source>
        <dbReference type="ARBA" id="ARBA00023136"/>
    </source>
</evidence>
<evidence type="ECO:0000256" key="3">
    <source>
        <dbReference type="ARBA" id="ARBA00022692"/>
    </source>
</evidence>
<proteinExistence type="inferred from homology"/>
<keyword evidence="5 6" id="KW-0472">Membrane</keyword>
<dbReference type="PANTHER" id="PTHR31272:SF4">
    <property type="entry name" value="CYTOCHROME C-TYPE BIOGENESIS PROTEIN HI_1454-RELATED"/>
    <property type="match status" value="1"/>
</dbReference>
<dbReference type="InterPro" id="IPR051790">
    <property type="entry name" value="Cytochrome_c-biogenesis_DsbD"/>
</dbReference>
<dbReference type="EMBL" id="CP098502">
    <property type="protein sequence ID" value="UTI66634.1"/>
    <property type="molecule type" value="Genomic_DNA"/>
</dbReference>
<accession>A0ABY5DYJ5</accession>
<reference evidence="8 9" key="1">
    <citation type="submission" date="2022-06" db="EMBL/GenBank/DDBJ databases">
        <title>Paraconexibacter antarcticus.</title>
        <authorList>
            <person name="Kim C.S."/>
        </authorList>
    </citation>
    <scope>NUCLEOTIDE SEQUENCE [LARGE SCALE GENOMIC DNA]</scope>
    <source>
        <strain evidence="8 9">02-257</strain>
    </source>
</reference>
<feature type="transmembrane region" description="Helical" evidence="6">
    <location>
        <begin position="180"/>
        <end position="199"/>
    </location>
</feature>
<evidence type="ECO:0000259" key="7">
    <source>
        <dbReference type="Pfam" id="PF02683"/>
    </source>
</evidence>
<evidence type="ECO:0000256" key="6">
    <source>
        <dbReference type="SAM" id="Phobius"/>
    </source>
</evidence>
<evidence type="ECO:0000256" key="2">
    <source>
        <dbReference type="ARBA" id="ARBA00006143"/>
    </source>
</evidence>
<dbReference type="RefSeq" id="WP_254573302.1">
    <property type="nucleotide sequence ID" value="NZ_CP098502.1"/>
</dbReference>
<evidence type="ECO:0000256" key="1">
    <source>
        <dbReference type="ARBA" id="ARBA00004141"/>
    </source>
</evidence>
<feature type="transmembrane region" description="Helical" evidence="6">
    <location>
        <begin position="211"/>
        <end position="231"/>
    </location>
</feature>
<comment type="subcellular location">
    <subcellularLocation>
        <location evidence="1">Membrane</location>
        <topology evidence="1">Multi-pass membrane protein</topology>
    </subcellularLocation>
</comment>
<evidence type="ECO:0000256" key="4">
    <source>
        <dbReference type="ARBA" id="ARBA00022989"/>
    </source>
</evidence>